<sequence>MLLFRISSTAASFLLRYSMNLLSPPCPASSESPCPDDRSPGGTKRGLLMAIARDISNLGWYSRARHLCPPDNRGLCTSSRGNGPSSILFSILPFLITRTGLGKRPTSTE</sequence>
<gene>
    <name evidence="1" type="ORF">B0H64DRAFT_152446</name>
</gene>
<reference evidence="1" key="2">
    <citation type="submission" date="2023-06" db="EMBL/GenBank/DDBJ databases">
        <authorList>
            <consortium name="Lawrence Berkeley National Laboratory"/>
            <person name="Haridas S."/>
            <person name="Hensen N."/>
            <person name="Bonometti L."/>
            <person name="Westerberg I."/>
            <person name="Brannstrom I.O."/>
            <person name="Guillou S."/>
            <person name="Cros-Aarteil S."/>
            <person name="Calhoun S."/>
            <person name="Kuo A."/>
            <person name="Mondo S."/>
            <person name="Pangilinan J."/>
            <person name="Riley R."/>
            <person name="Labutti K."/>
            <person name="Andreopoulos B."/>
            <person name="Lipzen A."/>
            <person name="Chen C."/>
            <person name="Yanf M."/>
            <person name="Daum C."/>
            <person name="Ng V."/>
            <person name="Clum A."/>
            <person name="Steindorff A."/>
            <person name="Ohm R."/>
            <person name="Martin F."/>
            <person name="Silar P."/>
            <person name="Natvig D."/>
            <person name="Lalanne C."/>
            <person name="Gautier V."/>
            <person name="Ament-Velasquez S.L."/>
            <person name="Kruys A."/>
            <person name="Hutchinson M.I."/>
            <person name="Powell A.J."/>
            <person name="Barry K."/>
            <person name="Miller A.N."/>
            <person name="Grigoriev I.V."/>
            <person name="Debuchy R."/>
            <person name="Gladieux P."/>
            <person name="Thoren M.H."/>
            <person name="Johannesson H."/>
        </authorList>
    </citation>
    <scope>NUCLEOTIDE SEQUENCE</scope>
    <source>
        <strain evidence="1">CBS 168.71</strain>
    </source>
</reference>
<proteinExistence type="predicted"/>
<organism evidence="1 2">
    <name type="scientific">Chaetomium fimeti</name>
    <dbReference type="NCBI Taxonomy" id="1854472"/>
    <lineage>
        <taxon>Eukaryota</taxon>
        <taxon>Fungi</taxon>
        <taxon>Dikarya</taxon>
        <taxon>Ascomycota</taxon>
        <taxon>Pezizomycotina</taxon>
        <taxon>Sordariomycetes</taxon>
        <taxon>Sordariomycetidae</taxon>
        <taxon>Sordariales</taxon>
        <taxon>Chaetomiaceae</taxon>
        <taxon>Chaetomium</taxon>
    </lineage>
</organism>
<dbReference type="Proteomes" id="UP001278766">
    <property type="component" value="Unassembled WGS sequence"/>
</dbReference>
<dbReference type="AlphaFoldDB" id="A0AAE0LSZ4"/>
<dbReference type="EMBL" id="JAUEPN010000004">
    <property type="protein sequence ID" value="KAK3295714.1"/>
    <property type="molecule type" value="Genomic_DNA"/>
</dbReference>
<reference evidence="1" key="1">
    <citation type="journal article" date="2023" name="Mol. Phylogenet. Evol.">
        <title>Genome-scale phylogeny and comparative genomics of the fungal order Sordariales.</title>
        <authorList>
            <person name="Hensen N."/>
            <person name="Bonometti L."/>
            <person name="Westerberg I."/>
            <person name="Brannstrom I.O."/>
            <person name="Guillou S."/>
            <person name="Cros-Aarteil S."/>
            <person name="Calhoun S."/>
            <person name="Haridas S."/>
            <person name="Kuo A."/>
            <person name="Mondo S."/>
            <person name="Pangilinan J."/>
            <person name="Riley R."/>
            <person name="LaButti K."/>
            <person name="Andreopoulos B."/>
            <person name="Lipzen A."/>
            <person name="Chen C."/>
            <person name="Yan M."/>
            <person name="Daum C."/>
            <person name="Ng V."/>
            <person name="Clum A."/>
            <person name="Steindorff A."/>
            <person name="Ohm R.A."/>
            <person name="Martin F."/>
            <person name="Silar P."/>
            <person name="Natvig D.O."/>
            <person name="Lalanne C."/>
            <person name="Gautier V."/>
            <person name="Ament-Velasquez S.L."/>
            <person name="Kruys A."/>
            <person name="Hutchinson M.I."/>
            <person name="Powell A.J."/>
            <person name="Barry K."/>
            <person name="Miller A.N."/>
            <person name="Grigoriev I.V."/>
            <person name="Debuchy R."/>
            <person name="Gladieux P."/>
            <person name="Hiltunen Thoren M."/>
            <person name="Johannesson H."/>
        </authorList>
    </citation>
    <scope>NUCLEOTIDE SEQUENCE</scope>
    <source>
        <strain evidence="1">CBS 168.71</strain>
    </source>
</reference>
<evidence type="ECO:0000313" key="1">
    <source>
        <dbReference type="EMBL" id="KAK3295714.1"/>
    </source>
</evidence>
<dbReference type="RefSeq" id="XP_062659228.1">
    <property type="nucleotide sequence ID" value="XM_062798458.1"/>
</dbReference>
<comment type="caution">
    <text evidence="1">The sequence shown here is derived from an EMBL/GenBank/DDBJ whole genome shotgun (WGS) entry which is preliminary data.</text>
</comment>
<protein>
    <submittedName>
        <fullName evidence="1">Uncharacterized protein</fullName>
    </submittedName>
</protein>
<dbReference type="GeneID" id="87835406"/>
<keyword evidence="2" id="KW-1185">Reference proteome</keyword>
<name>A0AAE0LSZ4_9PEZI</name>
<evidence type="ECO:0000313" key="2">
    <source>
        <dbReference type="Proteomes" id="UP001278766"/>
    </source>
</evidence>
<accession>A0AAE0LSZ4</accession>